<dbReference type="SUPFAM" id="SSF57889">
    <property type="entry name" value="Cysteine-rich domain"/>
    <property type="match status" value="5"/>
</dbReference>
<dbReference type="InterPro" id="IPR002219">
    <property type="entry name" value="PKC_DAG/PE"/>
</dbReference>
<dbReference type="SMART" id="SM00109">
    <property type="entry name" value="C1"/>
    <property type="match status" value="3"/>
</dbReference>
<dbReference type="GO" id="GO:0008270">
    <property type="term" value="F:zinc ion binding"/>
    <property type="evidence" value="ECO:0007669"/>
    <property type="project" value="UniProtKB-KW"/>
</dbReference>
<sequence>MEIEHFSHEHVLLFCEDSKSKLKEFMKRRLKRSRSFEFHPSSDDEREGQSPKMDVEERLERCLDMYKEEIDQGPLCNGCSNFILGPAYICETCENFWLHESCSSLPPRVQSPLHLAHSLNLISKPPNQMYHHFRYPETTYFFICDGCKDISPGFSYNCTDCGFNLDVKCGLLDNVESHKLRKPEVEAKTYHPSHSHELVLFNYTGLLPRLKCYGCEMELQGLSYGCFECKLYLHKSCAELPHEIRHPYHPSHSLFLHYYQKRRFICERCRDVSEGFCLQCESCQFQLDVKCALSTDKASMTSEMYSETKIRIKHFSHHHELVLFNCKKDQSYSCTGCLVRVPGLVYGCFECKFYLHKSCAEMPREIQHPYHPFHPLRAQVGKYAKMICKTCRTGTDNEEIVYYCKDCRFGLHMHCAEVSLLVVSPLKQKCHVHNLYYKLGSFMRSTSKTQYGFHVCSICRENCEESGYICFECDCSFHLGCIPIPETVKYDGHMHSLTLRAPVSGVDYSLDYYCFDCEKERNPRYHAYYCDQCSYAAHIECALSEYVDEEYSNSSALQQMSKKNKGMQDYCDAKFLTPGEHLGPRCMKQIETEDFNDEHTMLSHAVHGLQQTYCYRCKEIISGLAYACQLCNIIFHKLCAEFPERFNTLFTLTLYCSSMLRFLVSITYATNV</sequence>
<comment type="caution">
    <text evidence="6">The sequence shown here is derived from an EMBL/GenBank/DDBJ whole genome shotgun (WGS) entry which is preliminary data.</text>
</comment>
<protein>
    <recommendedName>
        <fullName evidence="5">Phorbol-ester/DAG-type domain-containing protein</fullName>
    </recommendedName>
</protein>
<evidence type="ECO:0000256" key="3">
    <source>
        <dbReference type="ARBA" id="ARBA00022771"/>
    </source>
</evidence>
<organism evidence="6 7">
    <name type="scientific">Erythroxylum novogranatense</name>
    <dbReference type="NCBI Taxonomy" id="1862640"/>
    <lineage>
        <taxon>Eukaryota</taxon>
        <taxon>Viridiplantae</taxon>
        <taxon>Streptophyta</taxon>
        <taxon>Embryophyta</taxon>
        <taxon>Tracheophyta</taxon>
        <taxon>Spermatophyta</taxon>
        <taxon>Magnoliopsida</taxon>
        <taxon>eudicotyledons</taxon>
        <taxon>Gunneridae</taxon>
        <taxon>Pentapetalae</taxon>
        <taxon>rosids</taxon>
        <taxon>fabids</taxon>
        <taxon>Malpighiales</taxon>
        <taxon>Erythroxylaceae</taxon>
        <taxon>Erythroxylum</taxon>
    </lineage>
</organism>
<reference evidence="6 7" key="1">
    <citation type="submission" date="2021-09" db="EMBL/GenBank/DDBJ databases">
        <title>Genomic insights and catalytic innovation underlie evolution of tropane alkaloids biosynthesis.</title>
        <authorList>
            <person name="Wang Y.-J."/>
            <person name="Tian T."/>
            <person name="Huang J.-P."/>
            <person name="Huang S.-X."/>
        </authorList>
    </citation>
    <scope>NUCLEOTIDE SEQUENCE [LARGE SCALE GENOMIC DNA]</scope>
    <source>
        <strain evidence="6">KIB-2018</strain>
        <tissue evidence="6">Leaf</tissue>
    </source>
</reference>
<keyword evidence="4" id="KW-0862">Zinc</keyword>
<proteinExistence type="predicted"/>
<evidence type="ECO:0000256" key="2">
    <source>
        <dbReference type="ARBA" id="ARBA00022737"/>
    </source>
</evidence>
<dbReference type="Proteomes" id="UP001159364">
    <property type="component" value="Linkage Group LG07"/>
</dbReference>
<keyword evidence="2" id="KW-0677">Repeat</keyword>
<evidence type="ECO:0000256" key="1">
    <source>
        <dbReference type="ARBA" id="ARBA00022723"/>
    </source>
</evidence>
<keyword evidence="1" id="KW-0479">Metal-binding</keyword>
<gene>
    <name evidence="6" type="ORF">K2173_015307</name>
</gene>
<dbReference type="InterPro" id="IPR001965">
    <property type="entry name" value="Znf_PHD"/>
</dbReference>
<evidence type="ECO:0000313" key="6">
    <source>
        <dbReference type="EMBL" id="KAJ8760640.1"/>
    </source>
</evidence>
<dbReference type="InterPro" id="IPR046349">
    <property type="entry name" value="C1-like_sf"/>
</dbReference>
<evidence type="ECO:0000259" key="5">
    <source>
        <dbReference type="PROSITE" id="PS50081"/>
    </source>
</evidence>
<name>A0AAV8T309_9ROSI</name>
<dbReference type="AlphaFoldDB" id="A0AAV8T309"/>
<dbReference type="Pfam" id="PF03107">
    <property type="entry name" value="C1_2"/>
    <property type="match status" value="4"/>
</dbReference>
<dbReference type="EMBL" id="JAIWQS010000007">
    <property type="protein sequence ID" value="KAJ8760640.1"/>
    <property type="molecule type" value="Genomic_DNA"/>
</dbReference>
<dbReference type="PANTHER" id="PTHR46288:SF27">
    <property type="entry name" value="CYSTEINE_HISTIDINE-RICH C1 DOMAIN FAMILY PROTEIN"/>
    <property type="match status" value="1"/>
</dbReference>
<accession>A0AAV8T309</accession>
<dbReference type="InterPro" id="IPR004146">
    <property type="entry name" value="DC1"/>
</dbReference>
<keyword evidence="3" id="KW-0863">Zinc-finger</keyword>
<feature type="domain" description="Phorbol-ester/DAG-type" evidence="5">
    <location>
        <begin position="598"/>
        <end position="656"/>
    </location>
</feature>
<keyword evidence="7" id="KW-1185">Reference proteome</keyword>
<dbReference type="PANTHER" id="PTHR46288">
    <property type="entry name" value="PHORBOL-ESTER/DAG-TYPE DOMAIN-CONTAINING PROTEIN"/>
    <property type="match status" value="1"/>
</dbReference>
<dbReference type="PROSITE" id="PS50081">
    <property type="entry name" value="ZF_DAG_PE_2"/>
    <property type="match status" value="1"/>
</dbReference>
<evidence type="ECO:0000313" key="7">
    <source>
        <dbReference type="Proteomes" id="UP001159364"/>
    </source>
</evidence>
<dbReference type="SMART" id="SM00249">
    <property type="entry name" value="PHD"/>
    <property type="match status" value="5"/>
</dbReference>
<evidence type="ECO:0000256" key="4">
    <source>
        <dbReference type="ARBA" id="ARBA00022833"/>
    </source>
</evidence>